<reference evidence="3 4" key="2">
    <citation type="submission" date="2018-11" db="EMBL/GenBank/DDBJ databases">
        <authorList>
            <consortium name="Pathogen Informatics"/>
        </authorList>
    </citation>
    <scope>NUCLEOTIDE SEQUENCE [LARGE SCALE GENOMIC DNA]</scope>
</reference>
<dbReference type="PANTHER" id="PTHR23279">
    <property type="entry name" value="DEFECTIVE PROBOSCIS EXTENSION RESPONSE DPR -RELATED"/>
    <property type="match status" value="1"/>
</dbReference>
<dbReference type="WBParaSite" id="TTAC_0000135101-mRNA-1">
    <property type="protein sequence ID" value="TTAC_0000135101-mRNA-1"/>
    <property type="gene ID" value="TTAC_0000135101"/>
</dbReference>
<dbReference type="InterPro" id="IPR037448">
    <property type="entry name" value="Zig-8"/>
</dbReference>
<dbReference type="Gene3D" id="2.60.40.10">
    <property type="entry name" value="Immunoglobulins"/>
    <property type="match status" value="2"/>
</dbReference>
<dbReference type="InterPro" id="IPR013783">
    <property type="entry name" value="Ig-like_fold"/>
</dbReference>
<dbReference type="InterPro" id="IPR036179">
    <property type="entry name" value="Ig-like_dom_sf"/>
</dbReference>
<dbReference type="PROSITE" id="PS50206">
    <property type="entry name" value="RHODANESE_3"/>
    <property type="match status" value="1"/>
</dbReference>
<protein>
    <submittedName>
        <fullName evidence="5">Ig-like domain-containing protein</fullName>
    </submittedName>
</protein>
<dbReference type="EMBL" id="UYWX01000267">
    <property type="protein sequence ID" value="VDM17834.1"/>
    <property type="molecule type" value="Genomic_DNA"/>
</dbReference>
<dbReference type="PROSITE" id="PS50835">
    <property type="entry name" value="IG_LIKE"/>
    <property type="match status" value="1"/>
</dbReference>
<accession>A0A0R3WKT7</accession>
<evidence type="ECO:0000313" key="3">
    <source>
        <dbReference type="EMBL" id="VDM17834.1"/>
    </source>
</evidence>
<evidence type="ECO:0000259" key="2">
    <source>
        <dbReference type="PROSITE" id="PS50835"/>
    </source>
</evidence>
<feature type="domain" description="Ig-like" evidence="2">
    <location>
        <begin position="123"/>
        <end position="238"/>
    </location>
</feature>
<evidence type="ECO:0000313" key="5">
    <source>
        <dbReference type="WBParaSite" id="TTAC_0000135101-mRNA-1"/>
    </source>
</evidence>
<dbReference type="GO" id="GO:0050808">
    <property type="term" value="P:synapse organization"/>
    <property type="evidence" value="ECO:0007669"/>
    <property type="project" value="TreeGrafter"/>
</dbReference>
<feature type="domain" description="Rhodanese" evidence="1">
    <location>
        <begin position="166"/>
        <end position="203"/>
    </location>
</feature>
<proteinExistence type="predicted"/>
<dbReference type="SUPFAM" id="SSF48726">
    <property type="entry name" value="Immunoglobulin"/>
    <property type="match status" value="1"/>
</dbReference>
<dbReference type="OrthoDB" id="6244117at2759"/>
<evidence type="ECO:0000259" key="1">
    <source>
        <dbReference type="PROSITE" id="PS50206"/>
    </source>
</evidence>
<gene>
    <name evidence="3" type="ORF">TTAC_LOCUS1338</name>
</gene>
<dbReference type="Proteomes" id="UP000274429">
    <property type="component" value="Unassembled WGS sequence"/>
</dbReference>
<keyword evidence="4" id="KW-1185">Reference proteome</keyword>
<evidence type="ECO:0000313" key="4">
    <source>
        <dbReference type="Proteomes" id="UP000274429"/>
    </source>
</evidence>
<sequence length="335" mass="37983">MKGKADEKPKTVIWDHNMSTIAVMGTLFTMDSRLDVATTPGNRFHKCSYARPLSSSAPAHTRDYFSYLPADKNEIFEAWELVIEGLQMSDSGAYHCRLTGEQPQSLLYQLSVKQSVSQSRVSPKQIVRIDAPRYARRQSPANFTCSMQATHDESSQVIIDWYRTPSGHRSAGALRVMESQAWNNVSVYKEILGYSREGLQLDAVMQIHSCDYQHAGVYECQAHRIGQNERSTIYDSLTVEFTGKSLLHDKHWILVSVLLLPTAFSRVALSDSPTVKQQGQKRIEQQWTRTPHAKNWTLFVVTSRRTSTVSSSPRVNVVYAVLLSCLLFPMLKHLR</sequence>
<organism evidence="5">
    <name type="scientific">Hydatigena taeniaeformis</name>
    <name type="common">Feline tapeworm</name>
    <name type="synonym">Taenia taeniaeformis</name>
    <dbReference type="NCBI Taxonomy" id="6205"/>
    <lineage>
        <taxon>Eukaryota</taxon>
        <taxon>Metazoa</taxon>
        <taxon>Spiralia</taxon>
        <taxon>Lophotrochozoa</taxon>
        <taxon>Platyhelminthes</taxon>
        <taxon>Cestoda</taxon>
        <taxon>Eucestoda</taxon>
        <taxon>Cyclophyllidea</taxon>
        <taxon>Taeniidae</taxon>
        <taxon>Hydatigera</taxon>
    </lineage>
</organism>
<dbReference type="AlphaFoldDB" id="A0A0R3WKT7"/>
<name>A0A0R3WKT7_HYDTA</name>
<dbReference type="PANTHER" id="PTHR23279:SF36">
    <property type="entry name" value="DEFECTIVE PROBOSCIS EXTENSION RESPONSE 9, ISOFORM A"/>
    <property type="match status" value="1"/>
</dbReference>
<dbReference type="InterPro" id="IPR007110">
    <property type="entry name" value="Ig-like_dom"/>
</dbReference>
<reference evidence="5" key="1">
    <citation type="submission" date="2017-02" db="UniProtKB">
        <authorList>
            <consortium name="WormBaseParasite"/>
        </authorList>
    </citation>
    <scope>IDENTIFICATION</scope>
</reference>
<dbReference type="InterPro" id="IPR001763">
    <property type="entry name" value="Rhodanese-like_dom"/>
</dbReference>
<dbReference type="GO" id="GO:0032589">
    <property type="term" value="C:neuron projection membrane"/>
    <property type="evidence" value="ECO:0007669"/>
    <property type="project" value="TreeGrafter"/>
</dbReference>